<feature type="transmembrane region" description="Helical" evidence="1">
    <location>
        <begin position="23"/>
        <end position="44"/>
    </location>
</feature>
<accession>A0A9W8JQJ9</accession>
<gene>
    <name evidence="2" type="ORF">NLJ89_g9561</name>
</gene>
<organism evidence="2 3">
    <name type="scientific">Agrocybe chaxingu</name>
    <dbReference type="NCBI Taxonomy" id="84603"/>
    <lineage>
        <taxon>Eukaryota</taxon>
        <taxon>Fungi</taxon>
        <taxon>Dikarya</taxon>
        <taxon>Basidiomycota</taxon>
        <taxon>Agaricomycotina</taxon>
        <taxon>Agaricomycetes</taxon>
        <taxon>Agaricomycetidae</taxon>
        <taxon>Agaricales</taxon>
        <taxon>Agaricineae</taxon>
        <taxon>Strophariaceae</taxon>
        <taxon>Agrocybe</taxon>
    </lineage>
</organism>
<protein>
    <submittedName>
        <fullName evidence="2">Uncharacterized protein</fullName>
    </submittedName>
</protein>
<comment type="caution">
    <text evidence="2">The sequence shown here is derived from an EMBL/GenBank/DDBJ whole genome shotgun (WGS) entry which is preliminary data.</text>
</comment>
<keyword evidence="3" id="KW-1185">Reference proteome</keyword>
<sequence length="84" mass="9189">MPVFTPIHVLKRSDDYSTISNPIYIAGIVVVGVIALGVGLWLSLRVYRKRAMRKRQENMGAAFFSVKGLVPEGGDPEKADGSLQ</sequence>
<keyword evidence="1" id="KW-1133">Transmembrane helix</keyword>
<keyword evidence="1" id="KW-0472">Membrane</keyword>
<name>A0A9W8JQJ9_9AGAR</name>
<evidence type="ECO:0000313" key="3">
    <source>
        <dbReference type="Proteomes" id="UP001148786"/>
    </source>
</evidence>
<dbReference type="EMBL" id="JANKHO010001514">
    <property type="protein sequence ID" value="KAJ3500956.1"/>
    <property type="molecule type" value="Genomic_DNA"/>
</dbReference>
<proteinExistence type="predicted"/>
<evidence type="ECO:0000256" key="1">
    <source>
        <dbReference type="SAM" id="Phobius"/>
    </source>
</evidence>
<dbReference type="Proteomes" id="UP001148786">
    <property type="component" value="Unassembled WGS sequence"/>
</dbReference>
<dbReference type="AlphaFoldDB" id="A0A9W8JQJ9"/>
<reference evidence="2" key="1">
    <citation type="submission" date="2022-07" db="EMBL/GenBank/DDBJ databases">
        <title>Genome Sequence of Agrocybe chaxingu.</title>
        <authorList>
            <person name="Buettner E."/>
        </authorList>
    </citation>
    <scope>NUCLEOTIDE SEQUENCE</scope>
    <source>
        <strain evidence="2">MP-N11</strain>
    </source>
</reference>
<dbReference type="OrthoDB" id="5340910at2759"/>
<keyword evidence="1" id="KW-0812">Transmembrane</keyword>
<evidence type="ECO:0000313" key="2">
    <source>
        <dbReference type="EMBL" id="KAJ3500956.1"/>
    </source>
</evidence>